<dbReference type="SMART" id="SM01012">
    <property type="entry name" value="ANTAR"/>
    <property type="match status" value="1"/>
</dbReference>
<dbReference type="AlphaFoldDB" id="A0A846M2M0"/>
<keyword evidence="3" id="KW-0805">Transcription regulation</keyword>
<dbReference type="InterPro" id="IPR012074">
    <property type="entry name" value="GAF_ANTAR"/>
</dbReference>
<keyword evidence="1" id="KW-0808">Transferase</keyword>
<keyword evidence="2" id="KW-0418">Kinase</keyword>
<dbReference type="EMBL" id="JAAMPA010000003">
    <property type="protein sequence ID" value="NIH69889.1"/>
    <property type="molecule type" value="Genomic_DNA"/>
</dbReference>
<evidence type="ECO:0000256" key="4">
    <source>
        <dbReference type="ARBA" id="ARBA00023163"/>
    </source>
</evidence>
<accession>A0A846M2M0</accession>
<dbReference type="SUPFAM" id="SSF55781">
    <property type="entry name" value="GAF domain-like"/>
    <property type="match status" value="1"/>
</dbReference>
<organism evidence="7 8">
    <name type="scientific">Modestobacter marinus</name>
    <dbReference type="NCBI Taxonomy" id="477641"/>
    <lineage>
        <taxon>Bacteria</taxon>
        <taxon>Bacillati</taxon>
        <taxon>Actinomycetota</taxon>
        <taxon>Actinomycetes</taxon>
        <taxon>Geodermatophilales</taxon>
        <taxon>Geodermatophilaceae</taxon>
        <taxon>Modestobacter</taxon>
    </lineage>
</organism>
<dbReference type="InterPro" id="IPR005561">
    <property type="entry name" value="ANTAR"/>
</dbReference>
<evidence type="ECO:0000313" key="8">
    <source>
        <dbReference type="Proteomes" id="UP000552836"/>
    </source>
</evidence>
<dbReference type="PIRSF" id="PIRSF036625">
    <property type="entry name" value="GAF_ANTAR"/>
    <property type="match status" value="1"/>
</dbReference>
<dbReference type="Gene3D" id="3.30.450.40">
    <property type="match status" value="1"/>
</dbReference>
<name>A0A846M2M0_9ACTN</name>
<dbReference type="InterPro" id="IPR029016">
    <property type="entry name" value="GAF-like_dom_sf"/>
</dbReference>
<keyword evidence="4" id="KW-0804">Transcription</keyword>
<evidence type="ECO:0000259" key="6">
    <source>
        <dbReference type="PROSITE" id="PS50921"/>
    </source>
</evidence>
<dbReference type="Gene3D" id="1.10.10.10">
    <property type="entry name" value="Winged helix-like DNA-binding domain superfamily/Winged helix DNA-binding domain"/>
    <property type="match status" value="1"/>
</dbReference>
<dbReference type="Pfam" id="PF13185">
    <property type="entry name" value="GAF_2"/>
    <property type="match status" value="1"/>
</dbReference>
<dbReference type="InterPro" id="IPR003018">
    <property type="entry name" value="GAF"/>
</dbReference>
<evidence type="ECO:0000256" key="1">
    <source>
        <dbReference type="ARBA" id="ARBA00022679"/>
    </source>
</evidence>
<evidence type="ECO:0000256" key="5">
    <source>
        <dbReference type="SAM" id="MobiDB-lite"/>
    </source>
</evidence>
<dbReference type="PROSITE" id="PS50921">
    <property type="entry name" value="ANTAR"/>
    <property type="match status" value="1"/>
</dbReference>
<sequence>MPTHRGAPETGQPRRHDDTPEDLGQVMGRIARTLQQEHGDVEATLSSITAAAVATVPGTDMASVSLVIHRHVHPHAATSQLARDIDALQSEFDQGPCLDALREEMTVRVPDLGAETRWPRFATEAHRRGAGSMLSFQLFTEGDNLGALNLYAELPGSFDAESESVGQIFASHAAIALSAARQESNLRSAMDRRDMIGQAKGILMERHRLTAPQAFELMVRASSHTNRKLFDIADELTSTGAMPTD</sequence>
<dbReference type="SUPFAM" id="SSF52172">
    <property type="entry name" value="CheY-like"/>
    <property type="match status" value="1"/>
</dbReference>
<protein>
    <submittedName>
        <fullName evidence="7">GAF domain-containing protein</fullName>
    </submittedName>
</protein>
<dbReference type="RefSeq" id="WP_166757451.1">
    <property type="nucleotide sequence ID" value="NZ_BAABJU010000011.1"/>
</dbReference>
<comment type="caution">
    <text evidence="7">The sequence shown here is derived from an EMBL/GenBank/DDBJ whole genome shotgun (WGS) entry which is preliminary data.</text>
</comment>
<feature type="domain" description="ANTAR" evidence="6">
    <location>
        <begin position="176"/>
        <end position="237"/>
    </location>
</feature>
<proteinExistence type="predicted"/>
<gene>
    <name evidence="7" type="ORF">FB380_004387</name>
</gene>
<dbReference type="Pfam" id="PF03861">
    <property type="entry name" value="ANTAR"/>
    <property type="match status" value="1"/>
</dbReference>
<dbReference type="InterPro" id="IPR036388">
    <property type="entry name" value="WH-like_DNA-bd_sf"/>
</dbReference>
<feature type="region of interest" description="Disordered" evidence="5">
    <location>
        <begin position="1"/>
        <end position="21"/>
    </location>
</feature>
<evidence type="ECO:0000256" key="3">
    <source>
        <dbReference type="ARBA" id="ARBA00023015"/>
    </source>
</evidence>
<reference evidence="7 8" key="1">
    <citation type="submission" date="2020-02" db="EMBL/GenBank/DDBJ databases">
        <title>Sequencing the genomes of 1000 actinobacteria strains.</title>
        <authorList>
            <person name="Klenk H.-P."/>
        </authorList>
    </citation>
    <scope>NUCLEOTIDE SEQUENCE [LARGE SCALE GENOMIC DNA]</scope>
    <source>
        <strain evidence="7 8">DSM 45201</strain>
    </source>
</reference>
<dbReference type="Proteomes" id="UP000552836">
    <property type="component" value="Unassembled WGS sequence"/>
</dbReference>
<dbReference type="GO" id="GO:0016301">
    <property type="term" value="F:kinase activity"/>
    <property type="evidence" value="ECO:0007669"/>
    <property type="project" value="UniProtKB-KW"/>
</dbReference>
<dbReference type="SMART" id="SM00065">
    <property type="entry name" value="GAF"/>
    <property type="match status" value="1"/>
</dbReference>
<dbReference type="InterPro" id="IPR011006">
    <property type="entry name" value="CheY-like_superfamily"/>
</dbReference>
<dbReference type="GO" id="GO:0003723">
    <property type="term" value="F:RNA binding"/>
    <property type="evidence" value="ECO:0007669"/>
    <property type="project" value="InterPro"/>
</dbReference>
<evidence type="ECO:0000256" key="2">
    <source>
        <dbReference type="ARBA" id="ARBA00022777"/>
    </source>
</evidence>
<evidence type="ECO:0000313" key="7">
    <source>
        <dbReference type="EMBL" id="NIH69889.1"/>
    </source>
</evidence>